<name>A0A6N8L434_9SPHI</name>
<protein>
    <submittedName>
        <fullName evidence="1">Conjugative transposon protein TraN</fullName>
    </submittedName>
</protein>
<dbReference type="OrthoDB" id="1038500at2"/>
<dbReference type="NCBIfam" id="TIGR03780">
    <property type="entry name" value="Bac_Flav_CT_N"/>
    <property type="match status" value="1"/>
</dbReference>
<dbReference type="Pfam" id="PF13595">
    <property type="entry name" value="DUF4138"/>
    <property type="match status" value="1"/>
</dbReference>
<dbReference type="EMBL" id="WSQA01000016">
    <property type="protein sequence ID" value="MVZ63854.1"/>
    <property type="molecule type" value="Genomic_DNA"/>
</dbReference>
<evidence type="ECO:0000313" key="1">
    <source>
        <dbReference type="EMBL" id="MVZ63854.1"/>
    </source>
</evidence>
<dbReference type="InterPro" id="IPR022298">
    <property type="entry name" value="Conjug_transposon_TraN"/>
</dbReference>
<gene>
    <name evidence="1" type="primary">traN</name>
    <name evidence="1" type="ORF">GQF63_17665</name>
</gene>
<reference evidence="1 2" key="1">
    <citation type="submission" date="2019-12" db="EMBL/GenBank/DDBJ databases">
        <authorList>
            <person name="Dong K."/>
        </authorList>
    </citation>
    <scope>NUCLEOTIDE SEQUENCE [LARGE SCALE GENOMIC DNA]</scope>
    <source>
        <strain evidence="1 2">JCM 31225</strain>
    </source>
</reference>
<evidence type="ECO:0000313" key="2">
    <source>
        <dbReference type="Proteomes" id="UP000435036"/>
    </source>
</evidence>
<comment type="caution">
    <text evidence="1">The sequence shown here is derived from an EMBL/GenBank/DDBJ whole genome shotgun (WGS) entry which is preliminary data.</text>
</comment>
<accession>A0A6N8L434</accession>
<dbReference type="RefSeq" id="WP_160370572.1">
    <property type="nucleotide sequence ID" value="NZ_WSQA01000016.1"/>
</dbReference>
<dbReference type="AlphaFoldDB" id="A0A6N8L434"/>
<organism evidence="1 2">
    <name type="scientific">Sphingobacterium humi</name>
    <dbReference type="NCBI Taxonomy" id="1796905"/>
    <lineage>
        <taxon>Bacteria</taxon>
        <taxon>Pseudomonadati</taxon>
        <taxon>Bacteroidota</taxon>
        <taxon>Sphingobacteriia</taxon>
        <taxon>Sphingobacteriales</taxon>
        <taxon>Sphingobacteriaceae</taxon>
        <taxon>Sphingobacterium</taxon>
    </lineage>
</organism>
<dbReference type="Proteomes" id="UP000435036">
    <property type="component" value="Unassembled WGS sequence"/>
</dbReference>
<keyword evidence="2" id="KW-1185">Reference proteome</keyword>
<sequence>MKKIIIILVFLLSIKAMLCYGQPHQPTKFHIHHDTLKINENQTTSVLFGREIVQIDRGSAEILAQRSAVASDLLQIKSVKANFKHTNLSVLCDDGTLHVFMVCYAHQPTRMALEIDTSLKPASIDTLDNNQEAFRNFAYLAIQNFQPNISINTEYQKIAVQLNGIYINKDHMYFNFTLTNKSYIPFDVSRLALHMCDSRRAKRGAFQEIEVPPLYILGDAKRLNSRSKKSVVMVTSKLTLSKVKELRLQLWEDNGARHQQLIIKNKHLLKATPL</sequence>
<proteinExistence type="predicted"/>